<reference evidence="2" key="1">
    <citation type="journal article" date="2019" name="Int. J. Syst. Evol. Microbiol.">
        <title>The Global Catalogue of Microorganisms (GCM) 10K type strain sequencing project: providing services to taxonomists for standard genome sequencing and annotation.</title>
        <authorList>
            <consortium name="The Broad Institute Genomics Platform"/>
            <consortium name="The Broad Institute Genome Sequencing Center for Infectious Disease"/>
            <person name="Wu L."/>
            <person name="Ma J."/>
        </authorList>
    </citation>
    <scope>NUCLEOTIDE SEQUENCE [LARGE SCALE GENOMIC DNA]</scope>
    <source>
        <strain evidence="2">CECT 8570</strain>
    </source>
</reference>
<accession>A0ABV8V7V2</accession>
<proteinExistence type="predicted"/>
<protein>
    <submittedName>
        <fullName evidence="1">YwqG family protein</fullName>
    </submittedName>
</protein>
<dbReference type="Proteomes" id="UP001595840">
    <property type="component" value="Unassembled WGS sequence"/>
</dbReference>
<dbReference type="Gene3D" id="2.30.320.10">
    <property type="entry name" value="YwqG-like"/>
    <property type="match status" value="1"/>
</dbReference>
<comment type="caution">
    <text evidence="1">The sequence shown here is derived from an EMBL/GenBank/DDBJ whole genome shotgun (WGS) entry which is preliminary data.</text>
</comment>
<dbReference type="PANTHER" id="PTHR36436">
    <property type="entry name" value="SLL5081 PROTEIN"/>
    <property type="match status" value="1"/>
</dbReference>
<sequence length="299" mass="33826">MKLLLLLLVIAGLWFIFKEVRSKPKVEPAQALDKQEPADWPRLRALLAAQALPSIKISLADDEVRLASQSKFGGKPYWPRESAFPLDKDAKPLNFIAQINFSELPTGLDGWPERGLLQFFIGNDDLYGLEFLDETNTLDNYLNSKRNFAVIYHPEVDASVTVFEPPLSVPLDEDLSPYSGESAISFALVSDLPSPMDYRFDAIAQPFGPLGEELEAYAYDALIKSPDHKMGGYASFTQEDPRGYYAPDGNWLLLFQMDTDANEKIDIMWGDVGIGNFFIQEADLRNLNFNQVWYNWDCH</sequence>
<dbReference type="RefSeq" id="WP_290261766.1">
    <property type="nucleotide sequence ID" value="NZ_JAUFQG010000004.1"/>
</dbReference>
<dbReference type="InterPro" id="IPR015315">
    <property type="entry name" value="DUF1963"/>
</dbReference>
<evidence type="ECO:0000313" key="2">
    <source>
        <dbReference type="Proteomes" id="UP001595840"/>
    </source>
</evidence>
<organism evidence="1 2">
    <name type="scientific">Simiduia curdlanivorans</name>
    <dbReference type="NCBI Taxonomy" id="1492769"/>
    <lineage>
        <taxon>Bacteria</taxon>
        <taxon>Pseudomonadati</taxon>
        <taxon>Pseudomonadota</taxon>
        <taxon>Gammaproteobacteria</taxon>
        <taxon>Cellvibrionales</taxon>
        <taxon>Cellvibrionaceae</taxon>
        <taxon>Simiduia</taxon>
    </lineage>
</organism>
<dbReference type="EMBL" id="JBHSCX010000020">
    <property type="protein sequence ID" value="MFC4363758.1"/>
    <property type="molecule type" value="Genomic_DNA"/>
</dbReference>
<dbReference type="Pfam" id="PF09234">
    <property type="entry name" value="DUF1963"/>
    <property type="match status" value="1"/>
</dbReference>
<dbReference type="SUPFAM" id="SSF103032">
    <property type="entry name" value="Hypothetical protein YwqG"/>
    <property type="match status" value="1"/>
</dbReference>
<evidence type="ECO:0000313" key="1">
    <source>
        <dbReference type="EMBL" id="MFC4363758.1"/>
    </source>
</evidence>
<gene>
    <name evidence="1" type="ORF">ACFOX3_15690</name>
</gene>
<dbReference type="InterPro" id="IPR035948">
    <property type="entry name" value="YwqG-like_sf"/>
</dbReference>
<dbReference type="PANTHER" id="PTHR36436:SF6">
    <property type="entry name" value="SLL5081 PROTEIN"/>
    <property type="match status" value="1"/>
</dbReference>
<name>A0ABV8V7V2_9GAMM</name>
<keyword evidence="2" id="KW-1185">Reference proteome</keyword>